<dbReference type="RefSeq" id="WP_168105206.1">
    <property type="nucleotide sequence ID" value="NZ_CP051215.1"/>
</dbReference>
<keyword evidence="6 13" id="KW-0479">Metal-binding</keyword>
<dbReference type="PROSITE" id="PS50862">
    <property type="entry name" value="AA_TRNA_LIGASE_II"/>
    <property type="match status" value="1"/>
</dbReference>
<dbReference type="InterPro" id="IPR002319">
    <property type="entry name" value="Phenylalanyl-tRNA_Synthase"/>
</dbReference>
<evidence type="ECO:0000256" key="3">
    <source>
        <dbReference type="ARBA" id="ARBA00011209"/>
    </source>
</evidence>
<reference evidence="15 16" key="1">
    <citation type="submission" date="2020-04" db="EMBL/GenBank/DDBJ databases">
        <title>Complete genome sequence of Spiroplasma platyhelix ATCC 51748, an insect isolate.</title>
        <authorList>
            <person name="Green E.A."/>
            <person name="Klassen J.L."/>
        </authorList>
    </citation>
    <scope>NUCLEOTIDE SEQUENCE [LARGE SCALE GENOMIC DNA]</scope>
    <source>
        <strain evidence="15 16">PALS-1</strain>
    </source>
</reference>
<keyword evidence="10 13" id="KW-0648">Protein biosynthesis</keyword>
<dbReference type="InterPro" id="IPR006195">
    <property type="entry name" value="aa-tRNA-synth_II"/>
</dbReference>
<sequence>MKDINKIKEHLKKISTDAKADVKKNSEVNFLHFLKSKYLGKKSAFSDVLKSLTNFDDNQKSELGKLVNNFKMEIMELINEKIVKLEQEKLEKELKENKIDVTLPGIGLQVGYRNPLFLVIDEITTIFKNLGYQVISGTEVDNEEYNFNRLNLPENHPARAMQDTFYLNDTRKGKNRMLLRTHCTNMTARILSLVNKDMKEPLAYISLGNVYRKDDDDATHSHQFMQMDAFLAGHGVTFANLKWTLEYFCQKLFKADSKIRLRPSFFPFTEPSAEVDVSCPICGGRGCALCKHTGWIEILGAGMIHPNVFHACGIKDPNITGFAFGVGIERIAMIKYSIDDIRLFYSNDLRFLKQF</sequence>
<proteinExistence type="inferred from homology"/>
<dbReference type="PANTHER" id="PTHR11538">
    <property type="entry name" value="PHENYLALANYL-TRNA SYNTHETASE"/>
    <property type="match status" value="1"/>
</dbReference>
<evidence type="ECO:0000256" key="7">
    <source>
        <dbReference type="ARBA" id="ARBA00022741"/>
    </source>
</evidence>
<keyword evidence="4 13" id="KW-0963">Cytoplasm</keyword>
<dbReference type="InterPro" id="IPR010978">
    <property type="entry name" value="tRNA-bd_arm"/>
</dbReference>
<dbReference type="HAMAP" id="MF_00281">
    <property type="entry name" value="Phe_tRNA_synth_alpha1"/>
    <property type="match status" value="1"/>
</dbReference>
<name>A0A846TTA3_9MOLU</name>
<evidence type="ECO:0000256" key="1">
    <source>
        <dbReference type="ARBA" id="ARBA00004496"/>
    </source>
</evidence>
<dbReference type="GO" id="GO:0005737">
    <property type="term" value="C:cytoplasm"/>
    <property type="evidence" value="ECO:0007669"/>
    <property type="project" value="UniProtKB-SubCell"/>
</dbReference>
<evidence type="ECO:0000256" key="13">
    <source>
        <dbReference type="HAMAP-Rule" id="MF_00281"/>
    </source>
</evidence>
<dbReference type="GO" id="GO:0006432">
    <property type="term" value="P:phenylalanyl-tRNA aminoacylation"/>
    <property type="evidence" value="ECO:0007669"/>
    <property type="project" value="UniProtKB-UniRule"/>
</dbReference>
<dbReference type="EC" id="6.1.1.20" evidence="13"/>
<accession>A0A846TTA3</accession>
<dbReference type="NCBIfam" id="TIGR00468">
    <property type="entry name" value="pheS"/>
    <property type="match status" value="1"/>
</dbReference>
<evidence type="ECO:0000256" key="9">
    <source>
        <dbReference type="ARBA" id="ARBA00022842"/>
    </source>
</evidence>
<comment type="catalytic activity">
    <reaction evidence="12 13">
        <text>tRNA(Phe) + L-phenylalanine + ATP = L-phenylalanyl-tRNA(Phe) + AMP + diphosphate + H(+)</text>
        <dbReference type="Rhea" id="RHEA:19413"/>
        <dbReference type="Rhea" id="RHEA-COMP:9668"/>
        <dbReference type="Rhea" id="RHEA-COMP:9699"/>
        <dbReference type="ChEBI" id="CHEBI:15378"/>
        <dbReference type="ChEBI" id="CHEBI:30616"/>
        <dbReference type="ChEBI" id="CHEBI:33019"/>
        <dbReference type="ChEBI" id="CHEBI:58095"/>
        <dbReference type="ChEBI" id="CHEBI:78442"/>
        <dbReference type="ChEBI" id="CHEBI:78531"/>
        <dbReference type="ChEBI" id="CHEBI:456215"/>
        <dbReference type="EC" id="6.1.1.20"/>
    </reaction>
</comment>
<dbReference type="CDD" id="cd00496">
    <property type="entry name" value="PheRS_alpha_core"/>
    <property type="match status" value="1"/>
</dbReference>
<feature type="domain" description="Aminoacyl-transfer RNA synthetases class-II family profile" evidence="14">
    <location>
        <begin position="126"/>
        <end position="354"/>
    </location>
</feature>
<comment type="subunit">
    <text evidence="3 13">Tetramer of two alpha and two beta subunits.</text>
</comment>
<keyword evidence="11 13" id="KW-0030">Aminoacyl-tRNA synthetase</keyword>
<evidence type="ECO:0000256" key="4">
    <source>
        <dbReference type="ARBA" id="ARBA00022490"/>
    </source>
</evidence>
<keyword evidence="16" id="KW-1185">Reference proteome</keyword>
<evidence type="ECO:0000256" key="11">
    <source>
        <dbReference type="ARBA" id="ARBA00023146"/>
    </source>
</evidence>
<dbReference type="Pfam" id="PF02912">
    <property type="entry name" value="Phe_tRNA-synt_N"/>
    <property type="match status" value="1"/>
</dbReference>
<evidence type="ECO:0000256" key="6">
    <source>
        <dbReference type="ARBA" id="ARBA00022723"/>
    </source>
</evidence>
<evidence type="ECO:0000256" key="8">
    <source>
        <dbReference type="ARBA" id="ARBA00022840"/>
    </source>
</evidence>
<dbReference type="GO" id="GO:0000287">
    <property type="term" value="F:magnesium ion binding"/>
    <property type="evidence" value="ECO:0007669"/>
    <property type="project" value="UniProtKB-UniRule"/>
</dbReference>
<dbReference type="InterPro" id="IPR022911">
    <property type="entry name" value="Phe_tRNA_ligase_alpha1_bac"/>
</dbReference>
<keyword evidence="5 13" id="KW-0436">Ligase</keyword>
<comment type="subcellular location">
    <subcellularLocation>
        <location evidence="1 13">Cytoplasm</location>
    </subcellularLocation>
</comment>
<evidence type="ECO:0000313" key="16">
    <source>
        <dbReference type="Proteomes" id="UP000584587"/>
    </source>
</evidence>
<dbReference type="InterPro" id="IPR004188">
    <property type="entry name" value="Phe-tRNA_ligase_II_N"/>
</dbReference>
<evidence type="ECO:0000256" key="12">
    <source>
        <dbReference type="ARBA" id="ARBA00049255"/>
    </source>
</evidence>
<dbReference type="SUPFAM" id="SSF46589">
    <property type="entry name" value="tRNA-binding arm"/>
    <property type="match status" value="1"/>
</dbReference>
<evidence type="ECO:0000256" key="10">
    <source>
        <dbReference type="ARBA" id="ARBA00022917"/>
    </source>
</evidence>
<protein>
    <recommendedName>
        <fullName evidence="13">Phenylalanine--tRNA ligase alpha subunit</fullName>
        <ecNumber evidence="13">6.1.1.20</ecNumber>
    </recommendedName>
    <alternativeName>
        <fullName evidence="13">Phenylalanyl-tRNA synthetase alpha subunit</fullName>
        <shortName evidence="13">PheRS</shortName>
    </alternativeName>
</protein>
<evidence type="ECO:0000256" key="2">
    <source>
        <dbReference type="ARBA" id="ARBA00010207"/>
    </source>
</evidence>
<dbReference type="Pfam" id="PF01409">
    <property type="entry name" value="tRNA-synt_2d"/>
    <property type="match status" value="1"/>
</dbReference>
<feature type="binding site" evidence="13">
    <location>
        <position position="270"/>
    </location>
    <ligand>
        <name>Mg(2+)</name>
        <dbReference type="ChEBI" id="CHEBI:18420"/>
        <note>shared with beta subunit</note>
    </ligand>
</feature>
<dbReference type="EMBL" id="JAAVVK010000002">
    <property type="protein sequence ID" value="NKE38735.1"/>
    <property type="molecule type" value="Genomic_DNA"/>
</dbReference>
<dbReference type="SUPFAM" id="SSF55681">
    <property type="entry name" value="Class II aaRS and biotin synthetases"/>
    <property type="match status" value="1"/>
</dbReference>
<organism evidence="15 16">
    <name type="scientific">Spiroplasma platyhelix PALS-1</name>
    <dbReference type="NCBI Taxonomy" id="1276218"/>
    <lineage>
        <taxon>Bacteria</taxon>
        <taxon>Bacillati</taxon>
        <taxon>Mycoplasmatota</taxon>
        <taxon>Mollicutes</taxon>
        <taxon>Entomoplasmatales</taxon>
        <taxon>Spiroplasmataceae</taxon>
        <taxon>Spiroplasma</taxon>
    </lineage>
</organism>
<comment type="similarity">
    <text evidence="2 13">Belongs to the class-II aminoacyl-tRNA synthetase family. Phe-tRNA synthetase alpha subunit type 1 subfamily.</text>
</comment>
<evidence type="ECO:0000259" key="14">
    <source>
        <dbReference type="PROSITE" id="PS50862"/>
    </source>
</evidence>
<dbReference type="Proteomes" id="UP000584587">
    <property type="component" value="Unassembled WGS sequence"/>
</dbReference>
<evidence type="ECO:0000256" key="5">
    <source>
        <dbReference type="ARBA" id="ARBA00022598"/>
    </source>
</evidence>
<dbReference type="GO" id="GO:0000049">
    <property type="term" value="F:tRNA binding"/>
    <property type="evidence" value="ECO:0007669"/>
    <property type="project" value="InterPro"/>
</dbReference>
<dbReference type="InterPro" id="IPR004529">
    <property type="entry name" value="Phe-tRNA-synth_IIc_asu"/>
</dbReference>
<dbReference type="PANTHER" id="PTHR11538:SF41">
    <property type="entry name" value="PHENYLALANINE--TRNA LIGASE, MITOCHONDRIAL"/>
    <property type="match status" value="1"/>
</dbReference>
<keyword evidence="8 13" id="KW-0067">ATP-binding</keyword>
<dbReference type="AlphaFoldDB" id="A0A846TTA3"/>
<dbReference type="GO" id="GO:0005524">
    <property type="term" value="F:ATP binding"/>
    <property type="evidence" value="ECO:0007669"/>
    <property type="project" value="UniProtKB-UniRule"/>
</dbReference>
<dbReference type="Gene3D" id="3.30.930.10">
    <property type="entry name" value="Bira Bifunctional Protein, Domain 2"/>
    <property type="match status" value="1"/>
</dbReference>
<dbReference type="GO" id="GO:0004826">
    <property type="term" value="F:phenylalanine-tRNA ligase activity"/>
    <property type="evidence" value="ECO:0007669"/>
    <property type="project" value="UniProtKB-UniRule"/>
</dbReference>
<keyword evidence="9 13" id="KW-0460">Magnesium</keyword>
<dbReference type="InterPro" id="IPR045864">
    <property type="entry name" value="aa-tRNA-synth_II/BPL/LPL"/>
</dbReference>
<comment type="cofactor">
    <cofactor evidence="13">
        <name>Mg(2+)</name>
        <dbReference type="ChEBI" id="CHEBI:18420"/>
    </cofactor>
    <text evidence="13">Binds 2 magnesium ions per tetramer.</text>
</comment>
<evidence type="ECO:0000313" key="15">
    <source>
        <dbReference type="EMBL" id="NKE38735.1"/>
    </source>
</evidence>
<keyword evidence="7 13" id="KW-0547">Nucleotide-binding</keyword>
<comment type="caution">
    <text evidence="15">The sequence shown here is derived from an EMBL/GenBank/DDBJ whole genome shotgun (WGS) entry which is preliminary data.</text>
</comment>
<gene>
    <name evidence="13 15" type="primary">pheS</name>
    <name evidence="15" type="ORF">HER12_03125</name>
</gene>